<evidence type="ECO:0000313" key="4">
    <source>
        <dbReference type="Proteomes" id="UP000011087"/>
    </source>
</evidence>
<evidence type="ECO:0000313" key="3">
    <source>
        <dbReference type="EnsemblProtists" id="EKX54987"/>
    </source>
</evidence>
<gene>
    <name evidence="2" type="ORF">GUITHDRAFT_99633</name>
</gene>
<reference evidence="3" key="3">
    <citation type="submission" date="2016-03" db="UniProtKB">
        <authorList>
            <consortium name="EnsemblProtists"/>
        </authorList>
    </citation>
    <scope>IDENTIFICATION</scope>
</reference>
<proteinExistence type="predicted"/>
<dbReference type="RefSeq" id="XP_005841967.1">
    <property type="nucleotide sequence ID" value="XM_005841910.1"/>
</dbReference>
<dbReference type="AlphaFoldDB" id="L1K324"/>
<protein>
    <submittedName>
        <fullName evidence="2 3">Uncharacterized protein</fullName>
    </submittedName>
</protein>
<dbReference type="GeneID" id="17311588"/>
<evidence type="ECO:0000256" key="1">
    <source>
        <dbReference type="SAM" id="SignalP"/>
    </source>
</evidence>
<keyword evidence="4" id="KW-1185">Reference proteome</keyword>
<feature type="chain" id="PRO_5008772223" evidence="1">
    <location>
        <begin position="17"/>
        <end position="155"/>
    </location>
</feature>
<dbReference type="Proteomes" id="UP000011087">
    <property type="component" value="Unassembled WGS sequence"/>
</dbReference>
<dbReference type="PaxDb" id="55529-EKX54987"/>
<name>L1K324_GUITC</name>
<evidence type="ECO:0000313" key="2">
    <source>
        <dbReference type="EMBL" id="EKX54987.1"/>
    </source>
</evidence>
<reference evidence="2 4" key="1">
    <citation type="journal article" date="2012" name="Nature">
        <title>Algal genomes reveal evolutionary mosaicism and the fate of nucleomorphs.</title>
        <authorList>
            <consortium name="DOE Joint Genome Institute"/>
            <person name="Curtis B.A."/>
            <person name="Tanifuji G."/>
            <person name="Burki F."/>
            <person name="Gruber A."/>
            <person name="Irimia M."/>
            <person name="Maruyama S."/>
            <person name="Arias M.C."/>
            <person name="Ball S.G."/>
            <person name="Gile G.H."/>
            <person name="Hirakawa Y."/>
            <person name="Hopkins J.F."/>
            <person name="Kuo A."/>
            <person name="Rensing S.A."/>
            <person name="Schmutz J."/>
            <person name="Symeonidi A."/>
            <person name="Elias M."/>
            <person name="Eveleigh R.J."/>
            <person name="Herman E.K."/>
            <person name="Klute M.J."/>
            <person name="Nakayama T."/>
            <person name="Obornik M."/>
            <person name="Reyes-Prieto A."/>
            <person name="Armbrust E.V."/>
            <person name="Aves S.J."/>
            <person name="Beiko R.G."/>
            <person name="Coutinho P."/>
            <person name="Dacks J.B."/>
            <person name="Durnford D.G."/>
            <person name="Fast N.M."/>
            <person name="Green B.R."/>
            <person name="Grisdale C.J."/>
            <person name="Hempel F."/>
            <person name="Henrissat B."/>
            <person name="Hoppner M.P."/>
            <person name="Ishida K."/>
            <person name="Kim E."/>
            <person name="Koreny L."/>
            <person name="Kroth P.G."/>
            <person name="Liu Y."/>
            <person name="Malik S.B."/>
            <person name="Maier U.G."/>
            <person name="McRose D."/>
            <person name="Mock T."/>
            <person name="Neilson J.A."/>
            <person name="Onodera N.T."/>
            <person name="Poole A.M."/>
            <person name="Pritham E.J."/>
            <person name="Richards T.A."/>
            <person name="Rocap G."/>
            <person name="Roy S.W."/>
            <person name="Sarai C."/>
            <person name="Schaack S."/>
            <person name="Shirato S."/>
            <person name="Slamovits C.H."/>
            <person name="Spencer D.F."/>
            <person name="Suzuki S."/>
            <person name="Worden A.Z."/>
            <person name="Zauner S."/>
            <person name="Barry K."/>
            <person name="Bell C."/>
            <person name="Bharti A.K."/>
            <person name="Crow J.A."/>
            <person name="Grimwood J."/>
            <person name="Kramer R."/>
            <person name="Lindquist E."/>
            <person name="Lucas S."/>
            <person name="Salamov A."/>
            <person name="McFadden G.I."/>
            <person name="Lane C.E."/>
            <person name="Keeling P.J."/>
            <person name="Gray M.W."/>
            <person name="Grigoriev I.V."/>
            <person name="Archibald J.M."/>
        </authorList>
    </citation>
    <scope>NUCLEOTIDE SEQUENCE</scope>
    <source>
        <strain evidence="2 4">CCMP2712</strain>
    </source>
</reference>
<feature type="signal peptide" evidence="1">
    <location>
        <begin position="1"/>
        <end position="16"/>
    </location>
</feature>
<organism evidence="2">
    <name type="scientific">Guillardia theta (strain CCMP2712)</name>
    <name type="common">Cryptophyte</name>
    <dbReference type="NCBI Taxonomy" id="905079"/>
    <lineage>
        <taxon>Eukaryota</taxon>
        <taxon>Cryptophyceae</taxon>
        <taxon>Pyrenomonadales</taxon>
        <taxon>Geminigeraceae</taxon>
        <taxon>Guillardia</taxon>
    </lineage>
</organism>
<sequence>MLFRFFLLSLSYGVGGAGSDALMSMKAIQGTWLSGRVATNGRGSEALPARIVDLIVSVDTQTSKLVMNWHIVDQNNIGSWDQSFVTSISSKSLISLDGVAFPVEICMLNFSRMLQPIYSSKDRAQEWQSFILNCTACCLNATLSILTSDVFARTL</sequence>
<accession>L1K324</accession>
<dbReference type="EnsemblProtists" id="EKX54987">
    <property type="protein sequence ID" value="EKX54987"/>
    <property type="gene ID" value="GUITHDRAFT_99633"/>
</dbReference>
<dbReference type="KEGG" id="gtt:GUITHDRAFT_99633"/>
<dbReference type="EMBL" id="JH992966">
    <property type="protein sequence ID" value="EKX54987.1"/>
    <property type="molecule type" value="Genomic_DNA"/>
</dbReference>
<dbReference type="HOGENOM" id="CLU_1698852_0_0_1"/>
<keyword evidence="1" id="KW-0732">Signal</keyword>
<reference evidence="4" key="2">
    <citation type="submission" date="2012-11" db="EMBL/GenBank/DDBJ databases">
        <authorList>
            <person name="Kuo A."/>
            <person name="Curtis B.A."/>
            <person name="Tanifuji G."/>
            <person name="Burki F."/>
            <person name="Gruber A."/>
            <person name="Irimia M."/>
            <person name="Maruyama S."/>
            <person name="Arias M.C."/>
            <person name="Ball S.G."/>
            <person name="Gile G.H."/>
            <person name="Hirakawa Y."/>
            <person name="Hopkins J.F."/>
            <person name="Rensing S.A."/>
            <person name="Schmutz J."/>
            <person name="Symeonidi A."/>
            <person name="Elias M."/>
            <person name="Eveleigh R.J."/>
            <person name="Herman E.K."/>
            <person name="Klute M.J."/>
            <person name="Nakayama T."/>
            <person name="Obornik M."/>
            <person name="Reyes-Prieto A."/>
            <person name="Armbrust E.V."/>
            <person name="Aves S.J."/>
            <person name="Beiko R.G."/>
            <person name="Coutinho P."/>
            <person name="Dacks J.B."/>
            <person name="Durnford D.G."/>
            <person name="Fast N.M."/>
            <person name="Green B.R."/>
            <person name="Grisdale C."/>
            <person name="Hempe F."/>
            <person name="Henrissat B."/>
            <person name="Hoppner M.P."/>
            <person name="Ishida K.-I."/>
            <person name="Kim E."/>
            <person name="Koreny L."/>
            <person name="Kroth P.G."/>
            <person name="Liu Y."/>
            <person name="Malik S.-B."/>
            <person name="Maier U.G."/>
            <person name="McRose D."/>
            <person name="Mock T."/>
            <person name="Neilson J.A."/>
            <person name="Onodera N.T."/>
            <person name="Poole A.M."/>
            <person name="Pritham E.J."/>
            <person name="Richards T.A."/>
            <person name="Rocap G."/>
            <person name="Roy S.W."/>
            <person name="Sarai C."/>
            <person name="Schaack S."/>
            <person name="Shirato S."/>
            <person name="Slamovits C.H."/>
            <person name="Spencer D.F."/>
            <person name="Suzuki S."/>
            <person name="Worden A.Z."/>
            <person name="Zauner S."/>
            <person name="Barry K."/>
            <person name="Bell C."/>
            <person name="Bharti A.K."/>
            <person name="Crow J.A."/>
            <person name="Grimwood J."/>
            <person name="Kramer R."/>
            <person name="Lindquist E."/>
            <person name="Lucas S."/>
            <person name="Salamov A."/>
            <person name="McFadden G.I."/>
            <person name="Lane C.E."/>
            <person name="Keeling P.J."/>
            <person name="Gray M.W."/>
            <person name="Grigoriev I.V."/>
            <person name="Archibald J.M."/>
        </authorList>
    </citation>
    <scope>NUCLEOTIDE SEQUENCE</scope>
    <source>
        <strain evidence="4">CCMP2712</strain>
    </source>
</reference>